<name>A0A2A2G3F2_9BACT</name>
<keyword evidence="1" id="KW-0472">Membrane</keyword>
<evidence type="ECO:0000256" key="1">
    <source>
        <dbReference type="SAM" id="Phobius"/>
    </source>
</evidence>
<feature type="transmembrane region" description="Helical" evidence="1">
    <location>
        <begin position="47"/>
        <end position="64"/>
    </location>
</feature>
<dbReference type="EMBL" id="NSKE01000033">
    <property type="protein sequence ID" value="PAU92306.1"/>
    <property type="molecule type" value="Genomic_DNA"/>
</dbReference>
<keyword evidence="1" id="KW-1133">Transmembrane helix</keyword>
<keyword evidence="3" id="KW-1185">Reference proteome</keyword>
<protein>
    <submittedName>
        <fullName evidence="2">Uncharacterized protein</fullName>
    </submittedName>
</protein>
<gene>
    <name evidence="2" type="ORF">CK503_15925</name>
</gene>
<proteinExistence type="predicted"/>
<comment type="caution">
    <text evidence="2">The sequence shown here is derived from an EMBL/GenBank/DDBJ whole genome shotgun (WGS) entry which is preliminary data.</text>
</comment>
<accession>A0A2A2G3F2</accession>
<keyword evidence="1" id="KW-0812">Transmembrane</keyword>
<evidence type="ECO:0000313" key="3">
    <source>
        <dbReference type="Proteomes" id="UP000218831"/>
    </source>
</evidence>
<organism evidence="2 3">
    <name type="scientific">Fodinibius salipaludis</name>
    <dbReference type="NCBI Taxonomy" id="2032627"/>
    <lineage>
        <taxon>Bacteria</taxon>
        <taxon>Pseudomonadati</taxon>
        <taxon>Balneolota</taxon>
        <taxon>Balneolia</taxon>
        <taxon>Balneolales</taxon>
        <taxon>Balneolaceae</taxon>
        <taxon>Fodinibius</taxon>
    </lineage>
</organism>
<dbReference type="RefSeq" id="WP_095607817.1">
    <property type="nucleotide sequence ID" value="NZ_NSKE01000033.1"/>
</dbReference>
<dbReference type="AlphaFoldDB" id="A0A2A2G3F2"/>
<dbReference type="Proteomes" id="UP000218831">
    <property type="component" value="Unassembled WGS sequence"/>
</dbReference>
<sequence>MLNKIQDRPLWYKIWAIIVGIAALYTLIIFVGVLFEESFAHISATDYLLVAFVQFSVLLEMYLFPKTENEKANQN</sequence>
<reference evidence="2 3" key="1">
    <citation type="submission" date="2017-08" db="EMBL/GenBank/DDBJ databases">
        <title>Aliifodinibius alkalisoli sp. nov., isolated from saline alkaline soil.</title>
        <authorList>
            <person name="Liu D."/>
            <person name="Zhang G."/>
        </authorList>
    </citation>
    <scope>NUCLEOTIDE SEQUENCE [LARGE SCALE GENOMIC DNA]</scope>
    <source>
        <strain evidence="2 3">WN023</strain>
    </source>
</reference>
<evidence type="ECO:0000313" key="2">
    <source>
        <dbReference type="EMBL" id="PAU92306.1"/>
    </source>
</evidence>
<feature type="transmembrane region" description="Helical" evidence="1">
    <location>
        <begin position="12"/>
        <end position="35"/>
    </location>
</feature>